<dbReference type="InterPro" id="IPR006683">
    <property type="entry name" value="Thioestr_dom"/>
</dbReference>
<dbReference type="EMBL" id="WSRQ01000066">
    <property type="protein sequence ID" value="MVX66673.1"/>
    <property type="molecule type" value="Genomic_DNA"/>
</dbReference>
<sequence length="148" mass="16639">MTKHHLLWLENYLKETYQTSILENFLNLQIDEISEGKVKYKTKIIDKHCNIYGYVHGGTLASIADVVMGVSCVTLGKRIVTTDLSISYIKNVREGNIITAVGEVISDGNNIMRAVCKIFDESQELLVQAQASYFVIGSFDNIDYPKSK</sequence>
<dbReference type="Gene3D" id="3.10.129.10">
    <property type="entry name" value="Hotdog Thioesterase"/>
    <property type="match status" value="1"/>
</dbReference>
<comment type="caution">
    <text evidence="4">The sequence shown here is derived from an EMBL/GenBank/DDBJ whole genome shotgun (WGS) entry which is preliminary data.</text>
</comment>
<dbReference type="RefSeq" id="WP_160361203.1">
    <property type="nucleotide sequence ID" value="NZ_WSRQ01000066.1"/>
</dbReference>
<dbReference type="AlphaFoldDB" id="A0A964RSB9"/>
<feature type="domain" description="Thioesterase" evidence="3">
    <location>
        <begin position="52"/>
        <end position="125"/>
    </location>
</feature>
<protein>
    <submittedName>
        <fullName evidence="4">Hotdog fold thioesterase</fullName>
    </submittedName>
</protein>
<dbReference type="InterPro" id="IPR003736">
    <property type="entry name" value="PAAI_dom"/>
</dbReference>
<gene>
    <name evidence="4" type="ORF">GKZ28_23685</name>
</gene>
<dbReference type="CDD" id="cd03443">
    <property type="entry name" value="PaaI_thioesterase"/>
    <property type="match status" value="1"/>
</dbReference>
<keyword evidence="2" id="KW-0378">Hydrolase</keyword>
<dbReference type="InterPro" id="IPR029069">
    <property type="entry name" value="HotDog_dom_sf"/>
</dbReference>
<proteinExistence type="inferred from homology"/>
<organism evidence="4 5">
    <name type="scientific">Clostridium chromiireducens</name>
    <dbReference type="NCBI Taxonomy" id="225345"/>
    <lineage>
        <taxon>Bacteria</taxon>
        <taxon>Bacillati</taxon>
        <taxon>Bacillota</taxon>
        <taxon>Clostridia</taxon>
        <taxon>Eubacteriales</taxon>
        <taxon>Clostridiaceae</taxon>
        <taxon>Clostridium</taxon>
    </lineage>
</organism>
<comment type="similarity">
    <text evidence="1">Belongs to the thioesterase PaaI family.</text>
</comment>
<dbReference type="PANTHER" id="PTHR21660">
    <property type="entry name" value="THIOESTERASE SUPERFAMILY MEMBER-RELATED"/>
    <property type="match status" value="1"/>
</dbReference>
<dbReference type="PANTHER" id="PTHR21660:SF1">
    <property type="entry name" value="ACYL-COENZYME A THIOESTERASE 13"/>
    <property type="match status" value="1"/>
</dbReference>
<name>A0A964RSB9_9CLOT</name>
<dbReference type="Pfam" id="PF03061">
    <property type="entry name" value="4HBT"/>
    <property type="match status" value="1"/>
</dbReference>
<accession>A0A964RSB9</accession>
<evidence type="ECO:0000313" key="4">
    <source>
        <dbReference type="EMBL" id="MVX66673.1"/>
    </source>
</evidence>
<dbReference type="GO" id="GO:0047617">
    <property type="term" value="F:fatty acyl-CoA hydrolase activity"/>
    <property type="evidence" value="ECO:0007669"/>
    <property type="project" value="InterPro"/>
</dbReference>
<dbReference type="SUPFAM" id="SSF54637">
    <property type="entry name" value="Thioesterase/thiol ester dehydrase-isomerase"/>
    <property type="match status" value="1"/>
</dbReference>
<dbReference type="Proteomes" id="UP000656077">
    <property type="component" value="Unassembled WGS sequence"/>
</dbReference>
<evidence type="ECO:0000256" key="1">
    <source>
        <dbReference type="ARBA" id="ARBA00008324"/>
    </source>
</evidence>
<dbReference type="InterPro" id="IPR039298">
    <property type="entry name" value="ACOT13"/>
</dbReference>
<reference evidence="4" key="1">
    <citation type="submission" date="2019-12" db="EMBL/GenBank/DDBJ databases">
        <title>Microbes associate with the intestines of laboratory mice.</title>
        <authorList>
            <person name="Navarre W."/>
            <person name="Wong E."/>
        </authorList>
    </citation>
    <scope>NUCLEOTIDE SEQUENCE</scope>
    <source>
        <strain evidence="4">NM79_F5</strain>
    </source>
</reference>
<evidence type="ECO:0000313" key="5">
    <source>
        <dbReference type="Proteomes" id="UP000656077"/>
    </source>
</evidence>
<dbReference type="NCBIfam" id="TIGR00369">
    <property type="entry name" value="unchar_dom_1"/>
    <property type="match status" value="1"/>
</dbReference>
<evidence type="ECO:0000259" key="3">
    <source>
        <dbReference type="Pfam" id="PF03061"/>
    </source>
</evidence>
<evidence type="ECO:0000256" key="2">
    <source>
        <dbReference type="ARBA" id="ARBA00022801"/>
    </source>
</evidence>